<protein>
    <submittedName>
        <fullName evidence="1">Uncharacterized protein</fullName>
    </submittedName>
</protein>
<evidence type="ECO:0000313" key="1">
    <source>
        <dbReference type="EMBL" id="TDD79527.1"/>
    </source>
</evidence>
<dbReference type="EMBL" id="SMKU01000172">
    <property type="protein sequence ID" value="TDD79527.1"/>
    <property type="molecule type" value="Genomic_DNA"/>
</dbReference>
<reference evidence="1 2" key="1">
    <citation type="submission" date="2019-03" db="EMBL/GenBank/DDBJ databases">
        <title>Draft genome sequences of novel Actinobacteria.</title>
        <authorList>
            <person name="Sahin N."/>
            <person name="Ay H."/>
            <person name="Saygin H."/>
        </authorList>
    </citation>
    <scope>NUCLEOTIDE SEQUENCE [LARGE SCALE GENOMIC DNA]</scope>
    <source>
        <strain evidence="1 2">H3C3</strain>
    </source>
</reference>
<keyword evidence="2" id="KW-1185">Reference proteome</keyword>
<accession>A0A4V2YUY9</accession>
<dbReference type="RefSeq" id="WP_131898276.1">
    <property type="nucleotide sequence ID" value="NZ_SMKU01000172.1"/>
</dbReference>
<sequence>MSEMAWWDDDDRLFAALKDAVAEAREVPPEFVQAGKAIFTWRDVDAELAALTYDSAAGDDLASALRGAEAAPLRALIFATADLTVELEVEAESLVGQLDPPLPGTAELLLAGGEGVTTPIDEDGCFVFRPPPAGDFRLCCRPAPAAPGHGAAGVMTGWIRL</sequence>
<evidence type="ECO:0000313" key="2">
    <source>
        <dbReference type="Proteomes" id="UP000294513"/>
    </source>
</evidence>
<name>A0A4V2YUY9_9ACTN</name>
<dbReference type="Proteomes" id="UP000294513">
    <property type="component" value="Unassembled WGS sequence"/>
</dbReference>
<dbReference type="OrthoDB" id="5193241at2"/>
<organism evidence="1 2">
    <name type="scientific">Actinomadura rubrisoli</name>
    <dbReference type="NCBI Taxonomy" id="2530368"/>
    <lineage>
        <taxon>Bacteria</taxon>
        <taxon>Bacillati</taxon>
        <taxon>Actinomycetota</taxon>
        <taxon>Actinomycetes</taxon>
        <taxon>Streptosporangiales</taxon>
        <taxon>Thermomonosporaceae</taxon>
        <taxon>Actinomadura</taxon>
    </lineage>
</organism>
<dbReference type="AlphaFoldDB" id="A0A4V2YUY9"/>
<comment type="caution">
    <text evidence="1">The sequence shown here is derived from an EMBL/GenBank/DDBJ whole genome shotgun (WGS) entry which is preliminary data.</text>
</comment>
<gene>
    <name evidence="1" type="ORF">E1298_27565</name>
</gene>
<proteinExistence type="predicted"/>